<evidence type="ECO:0000256" key="2">
    <source>
        <dbReference type="ARBA" id="ARBA00018572"/>
    </source>
</evidence>
<evidence type="ECO:0000313" key="15">
    <source>
        <dbReference type="Proteomes" id="UP000000689"/>
    </source>
</evidence>
<dbReference type="PANTHER" id="PTHR24348">
    <property type="entry name" value="SERINE/THREONINE-PROTEIN KINASE UNC-51-RELATED"/>
    <property type="match status" value="1"/>
</dbReference>
<name>G0WEB1_NAUDC</name>
<feature type="binding site" evidence="11">
    <location>
        <position position="75"/>
    </location>
    <ligand>
        <name>ATP</name>
        <dbReference type="ChEBI" id="CHEBI:30616"/>
    </ligand>
</feature>
<dbReference type="Pfam" id="PF00069">
    <property type="entry name" value="Pkinase"/>
    <property type="match status" value="1"/>
</dbReference>
<dbReference type="PROSITE" id="PS50011">
    <property type="entry name" value="PROTEIN_KINASE_DOM"/>
    <property type="match status" value="1"/>
</dbReference>
<evidence type="ECO:0000256" key="6">
    <source>
        <dbReference type="ARBA" id="ARBA00022777"/>
    </source>
</evidence>
<dbReference type="GO" id="GO:0000422">
    <property type="term" value="P:autophagy of mitochondrion"/>
    <property type="evidence" value="ECO:0007669"/>
    <property type="project" value="EnsemblFungi"/>
</dbReference>
<dbReference type="GO" id="GO:0006995">
    <property type="term" value="P:cellular response to nitrogen starvation"/>
    <property type="evidence" value="ECO:0007669"/>
    <property type="project" value="EnsemblFungi"/>
</dbReference>
<dbReference type="OMA" id="INNVVQW"/>
<dbReference type="InterPro" id="IPR045269">
    <property type="entry name" value="Atg1-like"/>
</dbReference>
<gene>
    <name evidence="14" type="primary">NDAI0G03450</name>
    <name evidence="14" type="ordered locus">NDAI_0G03450</name>
</gene>
<dbReference type="GO" id="GO:0034045">
    <property type="term" value="C:phagophore assembly site membrane"/>
    <property type="evidence" value="ECO:0007669"/>
    <property type="project" value="TreeGrafter"/>
</dbReference>
<dbReference type="InterPro" id="IPR022708">
    <property type="entry name" value="Atg1-like_tMIT"/>
</dbReference>
<dbReference type="GO" id="GO:0051365">
    <property type="term" value="P:cellular response to potassium ion starvation"/>
    <property type="evidence" value="ECO:0007669"/>
    <property type="project" value="EnsemblFungi"/>
</dbReference>
<evidence type="ECO:0000256" key="4">
    <source>
        <dbReference type="ARBA" id="ARBA00022679"/>
    </source>
</evidence>
<keyword evidence="9" id="KW-0072">Autophagy</keyword>
<feature type="compositionally biased region" description="Polar residues" evidence="12">
    <location>
        <begin position="401"/>
        <end position="425"/>
    </location>
</feature>
<dbReference type="GO" id="GO:1990316">
    <property type="term" value="C:Atg1/ULK1 kinase complex"/>
    <property type="evidence" value="ECO:0007669"/>
    <property type="project" value="EnsemblFungi"/>
</dbReference>
<evidence type="ECO:0000256" key="3">
    <source>
        <dbReference type="ARBA" id="ARBA00019599"/>
    </source>
</evidence>
<dbReference type="GeneID" id="11495622"/>
<proteinExistence type="predicted"/>
<evidence type="ECO:0000256" key="5">
    <source>
        <dbReference type="ARBA" id="ARBA00022741"/>
    </source>
</evidence>
<dbReference type="EMBL" id="HE580273">
    <property type="protein sequence ID" value="CCD26122.2"/>
    <property type="molecule type" value="Genomic_DNA"/>
</dbReference>
<dbReference type="Pfam" id="PF12063">
    <property type="entry name" value="ATG1-like_MIT1"/>
    <property type="match status" value="1"/>
</dbReference>
<dbReference type="InterPro" id="IPR017441">
    <property type="entry name" value="Protein_kinase_ATP_BS"/>
</dbReference>
<evidence type="ECO:0000256" key="10">
    <source>
        <dbReference type="ARBA" id="ARBA00030237"/>
    </source>
</evidence>
<dbReference type="GO" id="GO:0004674">
    <property type="term" value="F:protein serine/threonine kinase activity"/>
    <property type="evidence" value="ECO:0007669"/>
    <property type="project" value="UniProtKB-EC"/>
</dbReference>
<feature type="compositionally biased region" description="Acidic residues" evidence="12">
    <location>
        <begin position="828"/>
        <end position="839"/>
    </location>
</feature>
<protein>
    <recommendedName>
        <fullName evidence="2">Serine/threonine-protein kinase ATG1</fullName>
        <ecNumber evidence="1">2.7.11.1</ecNumber>
    </recommendedName>
    <alternativeName>
        <fullName evidence="10">Autophagy-related protein 1</fullName>
    </alternativeName>
    <alternativeName>
        <fullName evidence="3">Serine/threonine-protein kinase atg1</fullName>
    </alternativeName>
</protein>
<keyword evidence="15" id="KW-1185">Reference proteome</keyword>
<dbReference type="GO" id="GO:0005829">
    <property type="term" value="C:cytosol"/>
    <property type="evidence" value="ECO:0007669"/>
    <property type="project" value="EnsemblFungi"/>
</dbReference>
<evidence type="ECO:0000256" key="8">
    <source>
        <dbReference type="ARBA" id="ARBA00022927"/>
    </source>
</evidence>
<accession>G0WEB1</accession>
<dbReference type="GO" id="GO:0005524">
    <property type="term" value="F:ATP binding"/>
    <property type="evidence" value="ECO:0007669"/>
    <property type="project" value="UniProtKB-UniRule"/>
</dbReference>
<dbReference type="GO" id="GO:0061908">
    <property type="term" value="C:phagophore"/>
    <property type="evidence" value="ECO:0007669"/>
    <property type="project" value="EnsemblFungi"/>
</dbReference>
<dbReference type="HOGENOM" id="CLU_006447_0_0_1"/>
<dbReference type="GO" id="GO:0000045">
    <property type="term" value="P:autophagosome assembly"/>
    <property type="evidence" value="ECO:0007669"/>
    <property type="project" value="EnsemblFungi"/>
</dbReference>
<dbReference type="KEGG" id="ndi:NDAI_0G03450"/>
<feature type="region of interest" description="Disordered" evidence="12">
    <location>
        <begin position="1"/>
        <end position="22"/>
    </location>
</feature>
<dbReference type="AlphaFoldDB" id="G0WEB1"/>
<dbReference type="GO" id="GO:0034727">
    <property type="term" value="P:piecemeal microautophagy of the nucleus"/>
    <property type="evidence" value="ECO:0007669"/>
    <property type="project" value="EnsemblFungi"/>
</dbReference>
<evidence type="ECO:0000256" key="1">
    <source>
        <dbReference type="ARBA" id="ARBA00012513"/>
    </source>
</evidence>
<dbReference type="InterPro" id="IPR048941">
    <property type="entry name" value="ATG1-like_MIT2"/>
</dbReference>
<dbReference type="GO" id="GO:0120095">
    <property type="term" value="C:vacuole-isolation membrane contact site"/>
    <property type="evidence" value="ECO:0007669"/>
    <property type="project" value="EnsemblFungi"/>
</dbReference>
<dbReference type="PANTHER" id="PTHR24348:SF22">
    <property type="entry name" value="NON-SPECIFIC SERINE_THREONINE PROTEIN KINASE"/>
    <property type="match status" value="1"/>
</dbReference>
<dbReference type="Gene3D" id="1.10.510.10">
    <property type="entry name" value="Transferase(Phosphotransferase) domain 1"/>
    <property type="match status" value="1"/>
</dbReference>
<keyword evidence="7 11" id="KW-0067">ATP-binding</keyword>
<feature type="compositionally biased region" description="Acidic residues" evidence="12">
    <location>
        <begin position="716"/>
        <end position="725"/>
    </location>
</feature>
<keyword evidence="4" id="KW-0808">Transferase</keyword>
<feature type="domain" description="Protein kinase" evidence="13">
    <location>
        <begin position="37"/>
        <end position="346"/>
    </location>
</feature>
<dbReference type="InterPro" id="IPR008271">
    <property type="entry name" value="Ser/Thr_kinase_AS"/>
</dbReference>
<evidence type="ECO:0000256" key="12">
    <source>
        <dbReference type="SAM" id="MobiDB-lite"/>
    </source>
</evidence>
<evidence type="ECO:0000256" key="7">
    <source>
        <dbReference type="ARBA" id="ARBA00022840"/>
    </source>
</evidence>
<sequence>MSNTSTSSSNNANNINSLPKKSRKGIERSITIGPDTYMIDKEIGKGSFATVHRAHLLRKQIKDDLTSPPLNFAIKIVSRSKLKNKKLLENLEIEIAILKKINHPHIVKLIDCERTTTDFYLIMEYCALGDLTFLIKKRHELIKNHPLLEKIFEKYPSPNENYNGLHRAFILNYLQQLASALKFLRSKNLVHRDIKPQNLLLLTPLINYNDSKAFKKLGFIGIYELPILKIADFGFARFLPNTSMAETLCGSPLYMAPEILNYQKYNAKADLWSVGTVLYEMCYGTPPFKASNHLELYKKIKRSNNKINFPNYIQIQNDMKILISKLLTFDPQRRIEFDEFFNNNLVNEDLSHYESSLNDDDIQELESKSKNILENNMFISEYLSNDTSQNRNNKYEYNNIQDEQNSTLTPKVTSNNKEAYSTSTPTNVVTENENENKNETVKTIRKDQNNHNNTFPSYLNERTNSDIILEKDYVVIEKKSVEINALADELAKVGPIPTNNLKKTVNPDTKPIQSRDQQLSSIPQKKWSTATNSTSSNNDMPINRSSTTSISNSSSPGNVITTVRRPSLVDRRLSMSSLNPSNALSRAIGVASTKLFGTTTNFNTTKNQTQQQQEQQQLQATPYLSNSFALSPRIFQDLTENIILRVNNIENENERIAKVENENSSSNLDTNKITHILESLSARAFVVYSFAEVKFLQVIPMKKSQQRSSNGSSAIQEEEEGEEADLRDANGNNNNDTDNKFSIKELKHLCTEAIVLYMKTLEILAKSMKITSKWWYESNEKICSLRLNLLVQWIRERFNECLEKADYLRLKLDDVTTNKQDQEKGNDDSEDEDENDNDNVSEKETTDTDEDVVLEKLLYDRALEISKDAATMELNGENLYNCELSYATALWMLETTLEPNNAVIENARDHADDQTYEVLDEQDRIIIKKYMDSIATRLKALRSRLNQF</sequence>
<dbReference type="OrthoDB" id="346907at2759"/>
<evidence type="ECO:0000313" key="14">
    <source>
        <dbReference type="EMBL" id="CCD26122.2"/>
    </source>
</evidence>
<feature type="region of interest" description="Disordered" evidence="12">
    <location>
        <begin position="707"/>
        <end position="738"/>
    </location>
</feature>
<organism evidence="14 15">
    <name type="scientific">Naumovozyma dairenensis (strain ATCC 10597 / BCRC 20456 / CBS 421 / NBRC 0211 / NRRL Y-12639)</name>
    <name type="common">Saccharomyces dairenensis</name>
    <dbReference type="NCBI Taxonomy" id="1071378"/>
    <lineage>
        <taxon>Eukaryota</taxon>
        <taxon>Fungi</taxon>
        <taxon>Dikarya</taxon>
        <taxon>Ascomycota</taxon>
        <taxon>Saccharomycotina</taxon>
        <taxon>Saccharomycetes</taxon>
        <taxon>Saccharomycetales</taxon>
        <taxon>Saccharomycetaceae</taxon>
        <taxon>Naumovozyma</taxon>
    </lineage>
</organism>
<keyword evidence="8" id="KW-0653">Protein transport</keyword>
<feature type="compositionally biased region" description="Polar residues" evidence="12">
    <location>
        <begin position="497"/>
        <end position="527"/>
    </location>
</feature>
<dbReference type="GO" id="GO:0010506">
    <property type="term" value="P:regulation of autophagy"/>
    <property type="evidence" value="ECO:0007669"/>
    <property type="project" value="InterPro"/>
</dbReference>
<keyword evidence="6" id="KW-0418">Kinase</keyword>
<dbReference type="GO" id="GO:0061709">
    <property type="term" value="P:reticulophagy"/>
    <property type="evidence" value="ECO:0007669"/>
    <property type="project" value="EnsemblFungi"/>
</dbReference>
<dbReference type="Gene3D" id="3.30.200.20">
    <property type="entry name" value="Phosphorylase Kinase, domain 1"/>
    <property type="match status" value="1"/>
</dbReference>
<evidence type="ECO:0000256" key="9">
    <source>
        <dbReference type="ARBA" id="ARBA00023006"/>
    </source>
</evidence>
<keyword evidence="5 11" id="KW-0547">Nucleotide-binding</keyword>
<dbReference type="eggNOG" id="KOG0595">
    <property type="taxonomic scope" value="Eukaryota"/>
</dbReference>
<dbReference type="Pfam" id="PF21127">
    <property type="entry name" value="ATG1-like_MIT2"/>
    <property type="match status" value="1"/>
</dbReference>
<feature type="region of interest" description="Disordered" evidence="12">
    <location>
        <begin position="401"/>
        <end position="437"/>
    </location>
</feature>
<evidence type="ECO:0000259" key="13">
    <source>
        <dbReference type="PROSITE" id="PS50011"/>
    </source>
</evidence>
<dbReference type="STRING" id="1071378.G0WEB1"/>
<feature type="compositionally biased region" description="Low complexity" evidence="12">
    <location>
        <begin position="1"/>
        <end position="17"/>
    </location>
</feature>
<reference evidence="14 15" key="1">
    <citation type="journal article" date="2011" name="Proc. Natl. Acad. Sci. U.S.A.">
        <title>Evolutionary erosion of yeast sex chromosomes by mating-type switching accidents.</title>
        <authorList>
            <person name="Gordon J.L."/>
            <person name="Armisen D."/>
            <person name="Proux-Wera E."/>
            <person name="Oheigeartaigh S.S."/>
            <person name="Byrne K.P."/>
            <person name="Wolfe K.H."/>
        </authorList>
    </citation>
    <scope>NUCLEOTIDE SEQUENCE [LARGE SCALE GENOMIC DNA]</scope>
    <source>
        <strain evidence="15">ATCC 10597 / BCRC 20456 / CBS 421 / NBRC 0211 / NRRL Y-12639</strain>
    </source>
</reference>
<dbReference type="PROSITE" id="PS00108">
    <property type="entry name" value="PROTEIN_KINASE_ST"/>
    <property type="match status" value="1"/>
</dbReference>
<dbReference type="PROSITE" id="PS00107">
    <property type="entry name" value="PROTEIN_KINASE_ATP"/>
    <property type="match status" value="1"/>
</dbReference>
<dbReference type="EC" id="2.7.11.1" evidence="1"/>
<dbReference type="SUPFAM" id="SSF56112">
    <property type="entry name" value="Protein kinase-like (PK-like)"/>
    <property type="match status" value="1"/>
</dbReference>
<feature type="region of interest" description="Disordered" evidence="12">
    <location>
        <begin position="819"/>
        <end position="847"/>
    </location>
</feature>
<dbReference type="InterPro" id="IPR011009">
    <property type="entry name" value="Kinase-like_dom_sf"/>
</dbReference>
<dbReference type="GO" id="GO:0032258">
    <property type="term" value="P:cytoplasm to vacuole targeting by the Cvt pathway"/>
    <property type="evidence" value="ECO:0007669"/>
    <property type="project" value="EnsemblFungi"/>
</dbReference>
<feature type="compositionally biased region" description="Low complexity" evidence="12">
    <location>
        <begin position="528"/>
        <end position="555"/>
    </location>
</feature>
<dbReference type="SMART" id="SM00220">
    <property type="entry name" value="S_TKc"/>
    <property type="match status" value="1"/>
</dbReference>
<keyword evidence="8" id="KW-0813">Transport</keyword>
<dbReference type="GO" id="GO:0000421">
    <property type="term" value="C:autophagosome membrane"/>
    <property type="evidence" value="ECO:0007669"/>
    <property type="project" value="EnsemblFungi"/>
</dbReference>
<dbReference type="RefSeq" id="XP_003671365.2">
    <property type="nucleotide sequence ID" value="XM_003671317.2"/>
</dbReference>
<dbReference type="InterPro" id="IPR000719">
    <property type="entry name" value="Prot_kinase_dom"/>
</dbReference>
<feature type="region of interest" description="Disordered" evidence="12">
    <location>
        <begin position="496"/>
        <end position="559"/>
    </location>
</feature>
<dbReference type="Proteomes" id="UP000000689">
    <property type="component" value="Chromosome 7"/>
</dbReference>
<evidence type="ECO:0000256" key="11">
    <source>
        <dbReference type="PROSITE-ProRule" id="PRU10141"/>
    </source>
</evidence>